<dbReference type="Gene3D" id="3.40.630.10">
    <property type="entry name" value="Zn peptidases"/>
    <property type="match status" value="1"/>
</dbReference>
<dbReference type="RefSeq" id="WP_053602639.1">
    <property type="nucleotide sequence ID" value="NZ_CP012600.1"/>
</dbReference>
<gene>
    <name evidence="8" type="ORF">AM592_04295</name>
</gene>
<dbReference type="GO" id="GO:0050118">
    <property type="term" value="F:N-acetyldiaminopimelate deacetylase activity"/>
    <property type="evidence" value="ECO:0007669"/>
    <property type="project" value="UniProtKB-UniRule"/>
</dbReference>
<organism evidence="8 9">
    <name type="scientific">Bacillus gobiensis</name>
    <dbReference type="NCBI Taxonomy" id="1441095"/>
    <lineage>
        <taxon>Bacteria</taxon>
        <taxon>Bacillati</taxon>
        <taxon>Bacillota</taxon>
        <taxon>Bacilli</taxon>
        <taxon>Bacillales</taxon>
        <taxon>Bacillaceae</taxon>
        <taxon>Bacillus</taxon>
    </lineage>
</organism>
<reference evidence="9" key="1">
    <citation type="submission" date="2015-08" db="EMBL/GenBank/DDBJ databases">
        <title>Genome sequencing project for genomic taxonomy and phylogenomics of Bacillus-like bacteria.</title>
        <authorList>
            <person name="Liu B."/>
            <person name="Wang J."/>
            <person name="Zhu Y."/>
            <person name="Liu G."/>
            <person name="Chen Q."/>
            <person name="Chen Z."/>
            <person name="Lan J."/>
            <person name="Che J."/>
            <person name="Ge C."/>
            <person name="Shi H."/>
            <person name="Pan Z."/>
            <person name="Liu X."/>
        </authorList>
    </citation>
    <scope>NUCLEOTIDE SEQUENCE [LARGE SCALE GENOMIC DNA]</scope>
    <source>
        <strain evidence="9">FJAT-4402</strain>
    </source>
</reference>
<protein>
    <recommendedName>
        <fullName evidence="5">N-acetyldiaminopimelate deacetylase</fullName>
        <ecNumber evidence="5">3.5.1.47</ecNumber>
    </recommendedName>
</protein>
<dbReference type="PIRSF" id="PIRSF005962">
    <property type="entry name" value="Pept_M20D_amidohydro"/>
    <property type="match status" value="1"/>
</dbReference>
<dbReference type="UniPathway" id="UPA00034">
    <property type="reaction ID" value="UER00024"/>
</dbReference>
<dbReference type="FunFam" id="3.30.70.360:FF:000001">
    <property type="entry name" value="N-acetyldiaminopimelate deacetylase"/>
    <property type="match status" value="1"/>
</dbReference>
<dbReference type="InterPro" id="IPR011650">
    <property type="entry name" value="Peptidase_M20_dimer"/>
</dbReference>
<proteinExistence type="inferred from homology"/>
<dbReference type="SUPFAM" id="SSF55031">
    <property type="entry name" value="Bacterial exopeptidase dimerisation domain"/>
    <property type="match status" value="1"/>
</dbReference>
<dbReference type="HAMAP" id="MF_01692">
    <property type="entry name" value="DapEL"/>
    <property type="match status" value="1"/>
</dbReference>
<keyword evidence="1 5" id="KW-0028">Amino-acid biosynthesis</keyword>
<evidence type="ECO:0000313" key="9">
    <source>
        <dbReference type="Proteomes" id="UP000067625"/>
    </source>
</evidence>
<feature type="domain" description="Peptidase M20 dimerisation" evidence="7">
    <location>
        <begin position="178"/>
        <end position="270"/>
    </location>
</feature>
<sequence length="375" mass="41518">MDTEQLIAIRRDLHKIPEIGFQEFETQKYILNILSRYPSERVEIKTWKTGIFVKIAGTSPKKVIGYRADMDGLSITEETSYDFSSIHEGKMHACGHDLHMTIALGLVDWFVGNPVKDDLLFLFQPAEEGPGGAKPMLDSKVMEEWKPDMIMALHIAPELPVGTIATRSGLLFANTSELVIDFNGKGGHAAFPHLSQDMVVAASSFVTQLQSIISRNVDPLDSAVITIGTIRGGSAQNIIAEKARLEGTIRTLSVPAMAEVKKRIETMAKGTGISYQCDVNVSYPAAYRQVFNDDQYVRDFMSFVSDEGLADVRVCAPAMTGEDFGYMVEQIPGFMFWLGVDSSYGLHHSKLKPDERAIENAVDIVKQYLSRTANN</sequence>
<comment type="cofactor">
    <cofactor evidence="6">
        <name>Mn(2+)</name>
        <dbReference type="ChEBI" id="CHEBI:29035"/>
    </cofactor>
    <text evidence="6">The Mn(2+) ion enhances activity.</text>
</comment>
<evidence type="ECO:0000256" key="2">
    <source>
        <dbReference type="ARBA" id="ARBA00022801"/>
    </source>
</evidence>
<evidence type="ECO:0000256" key="6">
    <source>
        <dbReference type="PIRSR" id="PIRSR005962-1"/>
    </source>
</evidence>
<feature type="binding site" evidence="6">
    <location>
        <position position="96"/>
    </location>
    <ligand>
        <name>Mn(2+)</name>
        <dbReference type="ChEBI" id="CHEBI:29035"/>
        <label>2</label>
    </ligand>
</feature>
<feature type="binding site" evidence="6">
    <location>
        <position position="154"/>
    </location>
    <ligand>
        <name>Mn(2+)</name>
        <dbReference type="ChEBI" id="CHEBI:29035"/>
        <label>2</label>
    </ligand>
</feature>
<feature type="binding site" evidence="6">
    <location>
        <position position="128"/>
    </location>
    <ligand>
        <name>Mn(2+)</name>
        <dbReference type="ChEBI" id="CHEBI:29035"/>
        <label>2</label>
    </ligand>
</feature>
<dbReference type="PATRIC" id="fig|1441095.3.peg.944"/>
<dbReference type="EMBL" id="CP012600">
    <property type="protein sequence ID" value="ALC80890.1"/>
    <property type="molecule type" value="Genomic_DNA"/>
</dbReference>
<dbReference type="GO" id="GO:0009089">
    <property type="term" value="P:lysine biosynthetic process via diaminopimelate"/>
    <property type="evidence" value="ECO:0007669"/>
    <property type="project" value="UniProtKB-UniRule"/>
</dbReference>
<dbReference type="AlphaFoldDB" id="A0A0M4G7A5"/>
<dbReference type="InterPro" id="IPR036264">
    <property type="entry name" value="Bact_exopeptidase_dim_dom"/>
</dbReference>
<dbReference type="PANTHER" id="PTHR11014">
    <property type="entry name" value="PEPTIDASE M20 FAMILY MEMBER"/>
    <property type="match status" value="1"/>
</dbReference>
<evidence type="ECO:0000256" key="4">
    <source>
        <dbReference type="ARBA" id="ARBA00023154"/>
    </source>
</evidence>
<dbReference type="OrthoDB" id="9776731at2"/>
<name>A0A0M4G7A5_9BACI</name>
<dbReference type="InterPro" id="IPR002933">
    <property type="entry name" value="Peptidase_M20"/>
</dbReference>
<feature type="active site" evidence="5">
    <location>
        <position position="69"/>
    </location>
</feature>
<feature type="active site" description="Proton acceptor" evidence="5">
    <location>
        <position position="128"/>
    </location>
</feature>
<dbReference type="STRING" id="1441095.AM592_04295"/>
<dbReference type="Pfam" id="PF01546">
    <property type="entry name" value="Peptidase_M20"/>
    <property type="match status" value="1"/>
</dbReference>
<evidence type="ECO:0000256" key="5">
    <source>
        <dbReference type="HAMAP-Rule" id="MF_01692"/>
    </source>
</evidence>
<evidence type="ECO:0000313" key="8">
    <source>
        <dbReference type="EMBL" id="ALC80890.1"/>
    </source>
</evidence>
<comment type="pathway">
    <text evidence="5">Amino-acid biosynthesis; L-lysine biosynthesis via DAP pathway; LL-2,6-diaminopimelate from (S)-tetrahydrodipicolinate (acetylase route): step 3/3.</text>
</comment>
<dbReference type="NCBIfam" id="TIGR01891">
    <property type="entry name" value="amidohydrolases"/>
    <property type="match status" value="1"/>
</dbReference>
<dbReference type="GO" id="GO:0046872">
    <property type="term" value="F:metal ion binding"/>
    <property type="evidence" value="ECO:0007669"/>
    <property type="project" value="UniProtKB-KW"/>
</dbReference>
<dbReference type="CDD" id="cd05670">
    <property type="entry name" value="M20_Acy1_YkuR-like"/>
    <property type="match status" value="1"/>
</dbReference>
<dbReference type="Pfam" id="PF07687">
    <property type="entry name" value="M20_dimer"/>
    <property type="match status" value="1"/>
</dbReference>
<feature type="binding site" evidence="6">
    <location>
        <position position="347"/>
    </location>
    <ligand>
        <name>Mn(2+)</name>
        <dbReference type="ChEBI" id="CHEBI:29035"/>
        <label>2</label>
    </ligand>
</feature>
<dbReference type="Gene3D" id="3.30.70.360">
    <property type="match status" value="1"/>
</dbReference>
<dbReference type="InterPro" id="IPR017439">
    <property type="entry name" value="Amidohydrolase"/>
</dbReference>
<evidence type="ECO:0000256" key="3">
    <source>
        <dbReference type="ARBA" id="ARBA00022915"/>
    </source>
</evidence>
<keyword evidence="2 5" id="KW-0378">Hydrolase</keyword>
<feature type="binding site" evidence="6">
    <location>
        <position position="94"/>
    </location>
    <ligand>
        <name>Mn(2+)</name>
        <dbReference type="ChEBI" id="CHEBI:29035"/>
        <label>2</label>
    </ligand>
</feature>
<keyword evidence="6" id="KW-0464">Manganese</keyword>
<comment type="function">
    <text evidence="5">Catalyzes the conversion of N-acetyl-diaminopimelate to diaminopimelate and acetate.</text>
</comment>
<reference evidence="8 9" key="2">
    <citation type="journal article" date="2016" name="Int. J. Syst. Evol. Microbiol.">
        <title>Bacillus gobiensis sp. nov., isolated from a soil sample.</title>
        <authorList>
            <person name="Liu B."/>
            <person name="Liu G.H."/>
            <person name="Cetin S."/>
            <person name="Schumann P."/>
            <person name="Pan Z.Z."/>
            <person name="Chen Q.Q."/>
        </authorList>
    </citation>
    <scope>NUCLEOTIDE SEQUENCE [LARGE SCALE GENOMIC DNA]</scope>
    <source>
        <strain evidence="8 9">FJAT-4402</strain>
    </source>
</reference>
<dbReference type="EC" id="3.5.1.47" evidence="5"/>
<dbReference type="InterPro" id="IPR023905">
    <property type="entry name" value="AcetylDAP_deacetylase"/>
</dbReference>
<keyword evidence="4 5" id="KW-0457">Lysine biosynthesis</keyword>
<keyword evidence="9" id="KW-1185">Reference proteome</keyword>
<comment type="similarity">
    <text evidence="5">Belongs to the peptidase M20A family. N-acetyldiaminopimelate deacetylase subfamily.</text>
</comment>
<keyword evidence="6" id="KW-0479">Metal-binding</keyword>
<accession>A0A0M4G7A5</accession>
<evidence type="ECO:0000256" key="1">
    <source>
        <dbReference type="ARBA" id="ARBA00022605"/>
    </source>
</evidence>
<dbReference type="PANTHER" id="PTHR11014:SF98">
    <property type="entry name" value="N-ACETYLDIAMINOPIMELATE DEACETYLASE"/>
    <property type="match status" value="1"/>
</dbReference>
<comment type="catalytic activity">
    <reaction evidence="5">
        <text>N-acetyl-(2S,6S)-2,6-diaminopimelate + H2O = (2S,6S)-2,6-diaminopimelate + acetate</text>
        <dbReference type="Rhea" id="RHEA:20405"/>
        <dbReference type="ChEBI" id="CHEBI:15377"/>
        <dbReference type="ChEBI" id="CHEBI:30089"/>
        <dbReference type="ChEBI" id="CHEBI:57609"/>
        <dbReference type="ChEBI" id="CHEBI:58767"/>
        <dbReference type="EC" id="3.5.1.47"/>
    </reaction>
</comment>
<dbReference type="GO" id="GO:0019877">
    <property type="term" value="P:diaminopimelate biosynthetic process"/>
    <property type="evidence" value="ECO:0007669"/>
    <property type="project" value="UniProtKB-UniRule"/>
</dbReference>
<dbReference type="Proteomes" id="UP000067625">
    <property type="component" value="Chromosome"/>
</dbReference>
<dbReference type="SUPFAM" id="SSF53187">
    <property type="entry name" value="Zn-dependent exopeptidases"/>
    <property type="match status" value="1"/>
</dbReference>
<evidence type="ECO:0000259" key="7">
    <source>
        <dbReference type="Pfam" id="PF07687"/>
    </source>
</evidence>
<keyword evidence="3 5" id="KW-0220">Diaminopimelate biosynthesis</keyword>